<evidence type="ECO:0000313" key="3">
    <source>
        <dbReference type="Proteomes" id="UP000320333"/>
    </source>
</evidence>
<name>A0A507FL01_9FUNG</name>
<dbReference type="OrthoDB" id="10658961at2759"/>
<accession>A0A507FL01</accession>
<gene>
    <name evidence="2" type="ORF">CcCBS67573_g01731</name>
</gene>
<keyword evidence="3" id="KW-1185">Reference proteome</keyword>
<dbReference type="Proteomes" id="UP000320333">
    <property type="component" value="Unassembled WGS sequence"/>
</dbReference>
<evidence type="ECO:0000256" key="1">
    <source>
        <dbReference type="SAM" id="MobiDB-lite"/>
    </source>
</evidence>
<comment type="caution">
    <text evidence="2">The sequence shown here is derived from an EMBL/GenBank/DDBJ whole genome shotgun (WGS) entry which is preliminary data.</text>
</comment>
<sequence>MADTNWCFCGKATNGPQLYCSDTCLRSDGYCGPCVFTTTNTHSLHAQQQQQQQQPRFPQTQNNGALVDPLSPTTATNPFASTHYTRVITASNLVVAPQPQRLSTSSSSSSSAMYPVLYNRNHSATFSPVSSPPRQSYSPVPSREATFLSPGRVSTILGHFEQIAEQQHRLRSR</sequence>
<dbReference type="AlphaFoldDB" id="A0A507FL01"/>
<evidence type="ECO:0000313" key="2">
    <source>
        <dbReference type="EMBL" id="TPX76994.1"/>
    </source>
</evidence>
<reference evidence="2 3" key="1">
    <citation type="journal article" date="2019" name="Sci. Rep.">
        <title>Comparative genomics of chytrid fungi reveal insights into the obligate biotrophic and pathogenic lifestyle of Synchytrium endobioticum.</title>
        <authorList>
            <person name="van de Vossenberg B.T.L.H."/>
            <person name="Warris S."/>
            <person name="Nguyen H.D.T."/>
            <person name="van Gent-Pelzer M.P.E."/>
            <person name="Joly D.L."/>
            <person name="van de Geest H.C."/>
            <person name="Bonants P.J.M."/>
            <person name="Smith D.S."/>
            <person name="Levesque C.A."/>
            <person name="van der Lee T.A.J."/>
        </authorList>
    </citation>
    <scope>NUCLEOTIDE SEQUENCE [LARGE SCALE GENOMIC DNA]</scope>
    <source>
        <strain evidence="2 3">CBS 675.73</strain>
    </source>
</reference>
<feature type="compositionally biased region" description="Polar residues" evidence="1">
    <location>
        <begin position="125"/>
        <end position="139"/>
    </location>
</feature>
<feature type="region of interest" description="Disordered" evidence="1">
    <location>
        <begin position="45"/>
        <end position="64"/>
    </location>
</feature>
<protein>
    <submittedName>
        <fullName evidence="2">Uncharacterized protein</fullName>
    </submittedName>
</protein>
<feature type="region of interest" description="Disordered" evidence="1">
    <location>
        <begin position="125"/>
        <end position="144"/>
    </location>
</feature>
<dbReference type="EMBL" id="QEAP01000031">
    <property type="protein sequence ID" value="TPX76994.1"/>
    <property type="molecule type" value="Genomic_DNA"/>
</dbReference>
<organism evidence="2 3">
    <name type="scientific">Chytriomyces confervae</name>
    <dbReference type="NCBI Taxonomy" id="246404"/>
    <lineage>
        <taxon>Eukaryota</taxon>
        <taxon>Fungi</taxon>
        <taxon>Fungi incertae sedis</taxon>
        <taxon>Chytridiomycota</taxon>
        <taxon>Chytridiomycota incertae sedis</taxon>
        <taxon>Chytridiomycetes</taxon>
        <taxon>Chytridiales</taxon>
        <taxon>Chytriomycetaceae</taxon>
        <taxon>Chytriomyces</taxon>
    </lineage>
</organism>
<proteinExistence type="predicted"/>
<feature type="compositionally biased region" description="Polar residues" evidence="1">
    <location>
        <begin position="55"/>
        <end position="64"/>
    </location>
</feature>